<dbReference type="Proteomes" id="UP001428817">
    <property type="component" value="Unassembled WGS sequence"/>
</dbReference>
<accession>A0ABP9Q2Z0</accession>
<evidence type="ECO:0000256" key="1">
    <source>
        <dbReference type="ARBA" id="ARBA00004651"/>
    </source>
</evidence>
<evidence type="ECO:0000256" key="4">
    <source>
        <dbReference type="ARBA" id="ARBA00022989"/>
    </source>
</evidence>
<organism evidence="7 8">
    <name type="scientific">Pseudonocardia eucalypti</name>
    <dbReference type="NCBI Taxonomy" id="648755"/>
    <lineage>
        <taxon>Bacteria</taxon>
        <taxon>Bacillati</taxon>
        <taxon>Actinomycetota</taxon>
        <taxon>Actinomycetes</taxon>
        <taxon>Pseudonocardiales</taxon>
        <taxon>Pseudonocardiaceae</taxon>
        <taxon>Pseudonocardia</taxon>
    </lineage>
</organism>
<evidence type="ECO:0000256" key="2">
    <source>
        <dbReference type="ARBA" id="ARBA00022475"/>
    </source>
</evidence>
<dbReference type="EMBL" id="BAABJP010000010">
    <property type="protein sequence ID" value="GAA5156142.1"/>
    <property type="molecule type" value="Genomic_DNA"/>
</dbReference>
<feature type="transmembrane region" description="Helical" evidence="6">
    <location>
        <begin position="154"/>
        <end position="176"/>
    </location>
</feature>
<dbReference type="PANTHER" id="PTHR30086">
    <property type="entry name" value="ARGININE EXPORTER PROTEIN ARGO"/>
    <property type="match status" value="1"/>
</dbReference>
<keyword evidence="8" id="KW-1185">Reference proteome</keyword>
<reference evidence="8" key="1">
    <citation type="journal article" date="2019" name="Int. J. Syst. Evol. Microbiol.">
        <title>The Global Catalogue of Microorganisms (GCM) 10K type strain sequencing project: providing services to taxonomists for standard genome sequencing and annotation.</title>
        <authorList>
            <consortium name="The Broad Institute Genomics Platform"/>
            <consortium name="The Broad Institute Genome Sequencing Center for Infectious Disease"/>
            <person name="Wu L."/>
            <person name="Ma J."/>
        </authorList>
    </citation>
    <scope>NUCLEOTIDE SEQUENCE [LARGE SCALE GENOMIC DNA]</scope>
    <source>
        <strain evidence="8">JCM 18303</strain>
    </source>
</reference>
<dbReference type="Pfam" id="PF01810">
    <property type="entry name" value="LysE"/>
    <property type="match status" value="1"/>
</dbReference>
<feature type="transmembrane region" description="Helical" evidence="6">
    <location>
        <begin position="70"/>
        <end position="93"/>
    </location>
</feature>
<dbReference type="RefSeq" id="WP_185064144.1">
    <property type="nucleotide sequence ID" value="NZ_BAABJP010000010.1"/>
</dbReference>
<evidence type="ECO:0000313" key="7">
    <source>
        <dbReference type="EMBL" id="GAA5156142.1"/>
    </source>
</evidence>
<keyword evidence="5 6" id="KW-0472">Membrane</keyword>
<proteinExistence type="predicted"/>
<evidence type="ECO:0000256" key="5">
    <source>
        <dbReference type="ARBA" id="ARBA00023136"/>
    </source>
</evidence>
<protein>
    <submittedName>
        <fullName evidence="7">LysE family translocator</fullName>
    </submittedName>
</protein>
<evidence type="ECO:0000256" key="6">
    <source>
        <dbReference type="SAM" id="Phobius"/>
    </source>
</evidence>
<comment type="caution">
    <text evidence="7">The sequence shown here is derived from an EMBL/GenBank/DDBJ whole genome shotgun (WGS) entry which is preliminary data.</text>
</comment>
<feature type="transmembrane region" description="Helical" evidence="6">
    <location>
        <begin position="39"/>
        <end position="64"/>
    </location>
</feature>
<keyword evidence="3 6" id="KW-0812">Transmembrane</keyword>
<name>A0ABP9Q2Z0_9PSEU</name>
<sequence length="207" mass="21460">MIAPSTAALFLLVVLAGAMTPGPDFVMVTRSALLGGRRAGMACALGITCGVFLWVVAIALGVAALLAASAVAFTVVKLAGAAYLVVLGVRAWLAVRRNGYAELDTLAPPEVSATRAFRNGLLCNLLNPKVAMFFLALLPQFLPHSASTLATLSLAAVGAVASVVWWMTVAVVVGSLRRFFAAPRVRRALDGIMGTLLLTLGLRVAIS</sequence>
<gene>
    <name evidence="7" type="ORF">GCM10023321_31240</name>
</gene>
<comment type="subcellular location">
    <subcellularLocation>
        <location evidence="1">Cell membrane</location>
        <topology evidence="1">Multi-pass membrane protein</topology>
    </subcellularLocation>
</comment>
<keyword evidence="2" id="KW-1003">Cell membrane</keyword>
<dbReference type="PANTHER" id="PTHR30086:SF20">
    <property type="entry name" value="ARGININE EXPORTER PROTEIN ARGO-RELATED"/>
    <property type="match status" value="1"/>
</dbReference>
<evidence type="ECO:0000313" key="8">
    <source>
        <dbReference type="Proteomes" id="UP001428817"/>
    </source>
</evidence>
<evidence type="ECO:0000256" key="3">
    <source>
        <dbReference type="ARBA" id="ARBA00022692"/>
    </source>
</evidence>
<dbReference type="PIRSF" id="PIRSF006324">
    <property type="entry name" value="LeuE"/>
    <property type="match status" value="1"/>
</dbReference>
<dbReference type="InterPro" id="IPR001123">
    <property type="entry name" value="LeuE-type"/>
</dbReference>
<keyword evidence="4 6" id="KW-1133">Transmembrane helix</keyword>
<feature type="transmembrane region" description="Helical" evidence="6">
    <location>
        <begin position="6"/>
        <end position="27"/>
    </location>
</feature>